<dbReference type="PANTHER" id="PTHR43708">
    <property type="entry name" value="CONSERVED EXPRESSED OXIDOREDUCTASE (EUROFUNG)"/>
    <property type="match status" value="1"/>
</dbReference>
<dbReference type="SUPFAM" id="SSF51735">
    <property type="entry name" value="NAD(P)-binding Rossmann-fold domains"/>
    <property type="match status" value="1"/>
</dbReference>
<dbReference type="GO" id="GO:0016491">
    <property type="term" value="F:oxidoreductase activity"/>
    <property type="evidence" value="ECO:0007669"/>
    <property type="project" value="UniProtKB-KW"/>
</dbReference>
<protein>
    <recommendedName>
        <fullName evidence="6">Oxidoreductase</fullName>
    </recommendedName>
</protein>
<evidence type="ECO:0000259" key="3">
    <source>
        <dbReference type="Pfam" id="PF01408"/>
    </source>
</evidence>
<dbReference type="EMBL" id="KV441386">
    <property type="protein sequence ID" value="OAF63478.1"/>
    <property type="molecule type" value="Genomic_DNA"/>
</dbReference>
<dbReference type="OrthoDB" id="2129491at2759"/>
<comment type="similarity">
    <text evidence="1">Belongs to the Gfo/Idh/MocA family.</text>
</comment>
<keyword evidence="2" id="KW-0560">Oxidoreductase</keyword>
<evidence type="ECO:0008006" key="6">
    <source>
        <dbReference type="Google" id="ProtNLM"/>
    </source>
</evidence>
<dbReference type="Proteomes" id="UP000077154">
    <property type="component" value="Unassembled WGS sequence"/>
</dbReference>
<dbReference type="VEuPathDB" id="FungiDB:GMDG_05324"/>
<dbReference type="InterPro" id="IPR051317">
    <property type="entry name" value="Gfo/Idh/MocA_oxidoreduct"/>
</dbReference>
<dbReference type="AlphaFoldDB" id="A0A177AN62"/>
<gene>
    <name evidence="5" type="ORF">VC83_00647</name>
</gene>
<evidence type="ECO:0000259" key="4">
    <source>
        <dbReference type="Pfam" id="PF02894"/>
    </source>
</evidence>
<dbReference type="Pfam" id="PF02894">
    <property type="entry name" value="GFO_IDH_MocA_C"/>
    <property type="match status" value="1"/>
</dbReference>
<dbReference type="eggNOG" id="KOG2742">
    <property type="taxonomic scope" value="Eukaryota"/>
</dbReference>
<dbReference type="InterPro" id="IPR036291">
    <property type="entry name" value="NAD(P)-bd_dom_sf"/>
</dbReference>
<sequence length="362" mass="39408">MASQGKIQNVGVIGYGMSAKVFHIPLIQTTPSFRLAAIVQRKPVSGNSAPADHPSVKHHATTDTLLSDPSIDIIIVTTPPDSHFALCTAALKAGKHVFVEKPFVPTSAEATALIETARTARKLICVYQNRRWDSDFLTFRKLQKDGTLGRIVEFETHFDRFKAVKPETWKGQLEMNNGGGVIYDLGTHLLDQAYVAFGLPVDVTGIFSNQRGEGEGAEPDAFTVLLRYKDGLLVTAKAGIMSIDTAQLRYWVRGTEGTYKKHHLDCQEDQLKAGLKPGDKGFAVEDAAASGTLVRMVEGKPVAEVFANIDPETYGALYRGFAEAVEKGDAGRVPVKAEESRDVLRIIEAARESAKTGRAVKL</sequence>
<dbReference type="SUPFAM" id="SSF55347">
    <property type="entry name" value="Glyceraldehyde-3-phosphate dehydrogenase-like, C-terminal domain"/>
    <property type="match status" value="1"/>
</dbReference>
<feature type="domain" description="Gfo/Idh/MocA-like oxidoreductase N-terminal" evidence="3">
    <location>
        <begin position="9"/>
        <end position="126"/>
    </location>
</feature>
<dbReference type="InterPro" id="IPR004104">
    <property type="entry name" value="Gfo/Idh/MocA-like_OxRdtase_C"/>
</dbReference>
<dbReference type="Gene3D" id="3.30.360.10">
    <property type="entry name" value="Dihydrodipicolinate Reductase, domain 2"/>
    <property type="match status" value="1"/>
</dbReference>
<organism evidence="5">
    <name type="scientific">Pseudogymnoascus destructans</name>
    <dbReference type="NCBI Taxonomy" id="655981"/>
    <lineage>
        <taxon>Eukaryota</taxon>
        <taxon>Fungi</taxon>
        <taxon>Dikarya</taxon>
        <taxon>Ascomycota</taxon>
        <taxon>Pezizomycotina</taxon>
        <taxon>Leotiomycetes</taxon>
        <taxon>Thelebolales</taxon>
        <taxon>Thelebolaceae</taxon>
        <taxon>Pseudogymnoascus</taxon>
    </lineage>
</organism>
<dbReference type="InterPro" id="IPR000683">
    <property type="entry name" value="Gfo/Idh/MocA-like_OxRdtase_N"/>
</dbReference>
<proteinExistence type="inferred from homology"/>
<evidence type="ECO:0000256" key="2">
    <source>
        <dbReference type="ARBA" id="ARBA00023002"/>
    </source>
</evidence>
<evidence type="ECO:0000313" key="5">
    <source>
        <dbReference type="EMBL" id="OAF63478.1"/>
    </source>
</evidence>
<evidence type="ECO:0000256" key="1">
    <source>
        <dbReference type="ARBA" id="ARBA00010928"/>
    </source>
</evidence>
<dbReference type="Pfam" id="PF01408">
    <property type="entry name" value="GFO_IDH_MocA"/>
    <property type="match status" value="1"/>
</dbReference>
<accession>A0A177AN62</accession>
<feature type="domain" description="Gfo/Idh/MocA-like oxidoreductase C-terminal" evidence="4">
    <location>
        <begin position="144"/>
        <end position="362"/>
    </location>
</feature>
<dbReference type="GeneID" id="36283740"/>
<dbReference type="PANTHER" id="PTHR43708:SF5">
    <property type="entry name" value="CONSERVED EXPRESSED OXIDOREDUCTASE (EUROFUNG)-RELATED"/>
    <property type="match status" value="1"/>
</dbReference>
<reference evidence="5" key="1">
    <citation type="submission" date="2016-03" db="EMBL/GenBank/DDBJ databases">
        <title>Updated assembly of Pseudogymnoascus destructans, the fungus causing white-nose syndrome of bats.</title>
        <authorList>
            <person name="Palmer J.M."/>
            <person name="Drees K.P."/>
            <person name="Foster J.T."/>
            <person name="Lindner D.L."/>
        </authorList>
    </citation>
    <scope>NUCLEOTIDE SEQUENCE [LARGE SCALE GENOMIC DNA]</scope>
    <source>
        <strain evidence="5">20631-21</strain>
    </source>
</reference>
<dbReference type="GO" id="GO:0000166">
    <property type="term" value="F:nucleotide binding"/>
    <property type="evidence" value="ECO:0007669"/>
    <property type="project" value="InterPro"/>
</dbReference>
<dbReference type="RefSeq" id="XP_024328745.1">
    <property type="nucleotide sequence ID" value="XM_024464334.1"/>
</dbReference>
<name>A0A177AN62_9PEZI</name>
<dbReference type="Gene3D" id="3.40.50.720">
    <property type="entry name" value="NAD(P)-binding Rossmann-like Domain"/>
    <property type="match status" value="1"/>
</dbReference>